<evidence type="ECO:0000313" key="3">
    <source>
        <dbReference type="Proteomes" id="UP000028547"/>
    </source>
</evidence>
<keyword evidence="1" id="KW-0812">Transmembrane</keyword>
<feature type="transmembrane region" description="Helical" evidence="1">
    <location>
        <begin position="288"/>
        <end position="306"/>
    </location>
</feature>
<accession>A0A084SEB7</accession>
<comment type="caution">
    <text evidence="2">The sequence shown here is derived from an EMBL/GenBank/DDBJ whole genome shotgun (WGS) entry which is preliminary data.</text>
</comment>
<evidence type="ECO:0000256" key="1">
    <source>
        <dbReference type="SAM" id="Phobius"/>
    </source>
</evidence>
<proteinExistence type="predicted"/>
<gene>
    <name evidence="2" type="ORF">Q664_51330</name>
</gene>
<name>A0A084SEB7_9BACT</name>
<organism evidence="2 3">
    <name type="scientific">Archangium violaceum Cb vi76</name>
    <dbReference type="NCBI Taxonomy" id="1406225"/>
    <lineage>
        <taxon>Bacteria</taxon>
        <taxon>Pseudomonadati</taxon>
        <taxon>Myxococcota</taxon>
        <taxon>Myxococcia</taxon>
        <taxon>Myxococcales</taxon>
        <taxon>Cystobacterineae</taxon>
        <taxon>Archangiaceae</taxon>
        <taxon>Archangium</taxon>
    </lineage>
</organism>
<keyword evidence="1" id="KW-1133">Transmembrane helix</keyword>
<dbReference type="Proteomes" id="UP000028547">
    <property type="component" value="Unassembled WGS sequence"/>
</dbReference>
<dbReference type="RefSeq" id="WP_043414174.1">
    <property type="nucleotide sequence ID" value="NZ_JPMI01000423.1"/>
</dbReference>
<dbReference type="AlphaFoldDB" id="A0A084SEB7"/>
<reference evidence="2 3" key="1">
    <citation type="submission" date="2014-07" db="EMBL/GenBank/DDBJ databases">
        <title>Draft Genome Sequence of Gephyronic Acid Producer, Cystobacter violaceus Strain Cb vi76.</title>
        <authorList>
            <person name="Stevens D.C."/>
            <person name="Young J."/>
            <person name="Carmichael R."/>
            <person name="Tan J."/>
            <person name="Taylor R.E."/>
        </authorList>
    </citation>
    <scope>NUCLEOTIDE SEQUENCE [LARGE SCALE GENOMIC DNA]</scope>
    <source>
        <strain evidence="2 3">Cb vi76</strain>
    </source>
</reference>
<sequence length="309" mass="32891">MSKESRLFPVELLRQLTLSVERLAAQGLASGAVRGATEELRAGLPALDGQLQDVFQDVLTLLGRMAHEAAERQARPSEEWSRLVAAGAVRGAVEELRRSMPGLDAFSQEVVARLNHLLERSTRVVASREKELRKPGTRARLAAAGAVRGAVGELRGSMPQLAPMAAELSSQVGRGFVEGLGAQVEEHHGAFAAFLEHAGRSFVHAFVEQLDLEVRARWGEGVGKVGPAMEDTAEQVAAACVRGAAGELVRQVRSLREATSGRGVLRRAGQEVSSGILSALNEGLRKPFVVAAGTGSALVLAMLLVTKFR</sequence>
<evidence type="ECO:0000313" key="2">
    <source>
        <dbReference type="EMBL" id="KFA86802.1"/>
    </source>
</evidence>
<protein>
    <submittedName>
        <fullName evidence="2">Uncharacterized protein</fullName>
    </submittedName>
</protein>
<keyword evidence="1" id="KW-0472">Membrane</keyword>
<dbReference type="EMBL" id="JPMI01000423">
    <property type="protein sequence ID" value="KFA86802.1"/>
    <property type="molecule type" value="Genomic_DNA"/>
</dbReference>